<evidence type="ECO:0000256" key="5">
    <source>
        <dbReference type="ARBA" id="ARBA00022801"/>
    </source>
</evidence>
<evidence type="ECO:0000256" key="6">
    <source>
        <dbReference type="ARBA" id="ARBA00022833"/>
    </source>
</evidence>
<keyword evidence="11" id="KW-0106">Calcium</keyword>
<evidence type="ECO:0000256" key="4">
    <source>
        <dbReference type="ARBA" id="ARBA00022729"/>
    </source>
</evidence>
<evidence type="ECO:0000256" key="3">
    <source>
        <dbReference type="ARBA" id="ARBA00022723"/>
    </source>
</evidence>
<evidence type="ECO:0000256" key="10">
    <source>
        <dbReference type="PIRSR" id="PIRSR621190-1"/>
    </source>
</evidence>
<reference evidence="15 16" key="1">
    <citation type="submission" date="2024-04" db="EMBL/GenBank/DDBJ databases">
        <authorList>
            <person name="Fracassetti M."/>
        </authorList>
    </citation>
    <scope>NUCLEOTIDE SEQUENCE [LARGE SCALE GENOMIC DNA]</scope>
</reference>
<feature type="binding site" evidence="11">
    <location>
        <position position="239"/>
    </location>
    <ligand>
        <name>Ca(2+)</name>
        <dbReference type="ChEBI" id="CHEBI:29108"/>
        <label>3</label>
    </ligand>
</feature>
<dbReference type="SUPFAM" id="SSF55486">
    <property type="entry name" value="Metalloproteases ('zincins'), catalytic domain"/>
    <property type="match status" value="1"/>
</dbReference>
<feature type="binding site" evidence="11">
    <location>
        <position position="233"/>
    </location>
    <ligand>
        <name>Zn(2+)</name>
        <dbReference type="ChEBI" id="CHEBI:29105"/>
        <label>1</label>
    </ligand>
</feature>
<comment type="similarity">
    <text evidence="1">Belongs to the peptidase M10A family. Matrix metalloproteinases (MMPs) subfamily.</text>
</comment>
<keyword evidence="16" id="KW-1185">Reference proteome</keyword>
<dbReference type="InterPro" id="IPR006026">
    <property type="entry name" value="Peptidase_Metallo"/>
</dbReference>
<dbReference type="GO" id="GO:0006508">
    <property type="term" value="P:proteolysis"/>
    <property type="evidence" value="ECO:0007669"/>
    <property type="project" value="UniProtKB-KW"/>
</dbReference>
<dbReference type="Gene3D" id="3.40.390.10">
    <property type="entry name" value="Collagenase (Catalytic Domain)"/>
    <property type="match status" value="1"/>
</dbReference>
<dbReference type="GO" id="GO:0004222">
    <property type="term" value="F:metalloendopeptidase activity"/>
    <property type="evidence" value="ECO:0007669"/>
    <property type="project" value="InterPro"/>
</dbReference>
<protein>
    <recommendedName>
        <fullName evidence="14">Peptidase metallopeptidase domain-containing protein</fullName>
    </recommendedName>
</protein>
<feature type="binding site" evidence="11">
    <location>
        <position position="261"/>
    </location>
    <ligand>
        <name>Ca(2+)</name>
        <dbReference type="ChEBI" id="CHEBI:29108"/>
        <label>3</label>
    </ligand>
</feature>
<dbReference type="Pfam" id="PF01471">
    <property type="entry name" value="PG_binding_1"/>
    <property type="match status" value="1"/>
</dbReference>
<accession>A0AAV2GU91</accession>
<feature type="domain" description="Peptidase metallopeptidase" evidence="14">
    <location>
        <begin position="167"/>
        <end position="328"/>
    </location>
</feature>
<keyword evidence="9" id="KW-0325">Glycoprotein</keyword>
<feature type="short sequence motif" description="Cysteine switch" evidence="12">
    <location>
        <begin position="128"/>
        <end position="159"/>
    </location>
</feature>
<name>A0AAV2GU91_9ROSI</name>
<comment type="cofactor">
    <cofactor evidence="11">
        <name>Zn(2+)</name>
        <dbReference type="ChEBI" id="CHEBI:29105"/>
    </cofactor>
    <text evidence="11">Binds 2 Zn(2+) ions per subunit.</text>
</comment>
<dbReference type="InterPro" id="IPR033739">
    <property type="entry name" value="M10A_MMP"/>
</dbReference>
<evidence type="ECO:0000256" key="7">
    <source>
        <dbReference type="ARBA" id="ARBA00023049"/>
    </source>
</evidence>
<dbReference type="InterPro" id="IPR002477">
    <property type="entry name" value="Peptidoglycan-bd-like"/>
</dbReference>
<evidence type="ECO:0000256" key="11">
    <source>
        <dbReference type="PIRSR" id="PIRSR621190-2"/>
    </source>
</evidence>
<evidence type="ECO:0000256" key="13">
    <source>
        <dbReference type="SAM" id="SignalP"/>
    </source>
</evidence>
<dbReference type="PANTHER" id="PTHR10201">
    <property type="entry name" value="MATRIX METALLOPROTEINASE"/>
    <property type="match status" value="1"/>
</dbReference>
<evidence type="ECO:0000256" key="9">
    <source>
        <dbReference type="ARBA" id="ARBA00023180"/>
    </source>
</evidence>
<feature type="binding site" evidence="11">
    <location>
        <position position="221"/>
    </location>
    <ligand>
        <name>Ca(2+)</name>
        <dbReference type="ChEBI" id="CHEBI:29108"/>
        <label>2</label>
    </ligand>
</feature>
<feature type="binding site" evidence="11">
    <location>
        <position position="294"/>
    </location>
    <ligand>
        <name>Zn(2+)</name>
        <dbReference type="ChEBI" id="CHEBI:29105"/>
        <label>2</label>
        <note>catalytic</note>
    </ligand>
</feature>
<evidence type="ECO:0000256" key="12">
    <source>
        <dbReference type="PIRSR" id="PIRSR621190-5"/>
    </source>
</evidence>
<feature type="binding site" evidence="11">
    <location>
        <position position="284"/>
    </location>
    <ligand>
        <name>Zn(2+)</name>
        <dbReference type="ChEBI" id="CHEBI:29105"/>
        <label>2</label>
        <note>catalytic</note>
    </ligand>
</feature>
<evidence type="ECO:0000256" key="1">
    <source>
        <dbReference type="ARBA" id="ARBA00009614"/>
    </source>
</evidence>
<dbReference type="PANTHER" id="PTHR10201:SF272">
    <property type="entry name" value="METALLOENDOPROTEINASE 5-MMP"/>
    <property type="match status" value="1"/>
</dbReference>
<feature type="binding site" evidence="11">
    <location>
        <position position="238"/>
    </location>
    <ligand>
        <name>Ca(2+)</name>
        <dbReference type="ChEBI" id="CHEBI:29108"/>
        <label>3</label>
    </ligand>
</feature>
<evidence type="ECO:0000259" key="14">
    <source>
        <dbReference type="SMART" id="SM00235"/>
    </source>
</evidence>
<proteinExistence type="inferred from homology"/>
<feature type="binding site" evidence="11">
    <location>
        <position position="241"/>
    </location>
    <ligand>
        <name>Ca(2+)</name>
        <dbReference type="ChEBI" id="CHEBI:29108"/>
        <label>3</label>
    </ligand>
</feature>
<dbReference type="EMBL" id="OZ034822">
    <property type="protein sequence ID" value="CAL1413709.1"/>
    <property type="molecule type" value="Genomic_DNA"/>
</dbReference>
<dbReference type="InterPro" id="IPR001818">
    <property type="entry name" value="Pept_M10_metallopeptidase"/>
</dbReference>
<sequence length="377" mass="41955">MKFRFKKIIFPVITSLLIFSSFPPPVSCRFFPNTSSIPRNFPALNPNFTTAWNSFRNLTGCRAGEKLDGLSKLKKYFRHFGYIPDADGNLTDLFDNSLESAVETYQRNFNLNVTGQLDDRTIRQIVLPRCGNADIVNGSTTMKSGGRTPANTTGRIHAVERYSFFPGMPRWPVSRRNLTYSFFPRNQVSREVKSVFAAAFHRWSEVAPLTFTETEDYSNTDIRVGFFGGDHGDGDAFDGVSGTLAHALEPPSGRLHLDEAENWVLSGDIEVATEAVDLESVAVHEIGHLLGLGHSSDESAIMFPSIGPGTRKVELAQDDIDCCSCTAATPISTAHPRRPFRRGTRVRSIMCKRGDGVFLSCWPLDIYCFLNKSVLHN</sequence>
<keyword evidence="6 11" id="KW-0862">Zinc</keyword>
<feature type="binding site" evidence="11">
    <location>
        <position position="288"/>
    </location>
    <ligand>
        <name>Zn(2+)</name>
        <dbReference type="ChEBI" id="CHEBI:29105"/>
        <label>2</label>
        <note>catalytic</note>
    </ligand>
</feature>
<evidence type="ECO:0000256" key="8">
    <source>
        <dbReference type="ARBA" id="ARBA00023145"/>
    </source>
</evidence>
<feature type="binding site" evidence="11">
    <location>
        <position position="258"/>
    </location>
    <ligand>
        <name>Ca(2+)</name>
        <dbReference type="ChEBI" id="CHEBI:29108"/>
        <label>3</label>
    </ligand>
</feature>
<dbReference type="GO" id="GO:0030574">
    <property type="term" value="P:collagen catabolic process"/>
    <property type="evidence" value="ECO:0007669"/>
    <property type="project" value="TreeGrafter"/>
</dbReference>
<gene>
    <name evidence="15" type="ORF">LTRI10_LOCUS52919</name>
</gene>
<evidence type="ECO:0000256" key="2">
    <source>
        <dbReference type="ARBA" id="ARBA00022670"/>
    </source>
</evidence>
<feature type="binding site" evidence="11">
    <location>
        <position position="231"/>
    </location>
    <ligand>
        <name>Zn(2+)</name>
        <dbReference type="ChEBI" id="CHEBI:29105"/>
        <label>1</label>
    </ligand>
</feature>
<feature type="active site" evidence="10">
    <location>
        <position position="285"/>
    </location>
</feature>
<feature type="binding site" evidence="11">
    <location>
        <position position="261"/>
    </location>
    <ligand>
        <name>Ca(2+)</name>
        <dbReference type="ChEBI" id="CHEBI:29108"/>
        <label>1</label>
    </ligand>
</feature>
<dbReference type="AlphaFoldDB" id="A0AAV2GU91"/>
<dbReference type="GO" id="GO:0031012">
    <property type="term" value="C:extracellular matrix"/>
    <property type="evidence" value="ECO:0007669"/>
    <property type="project" value="InterPro"/>
</dbReference>
<feature type="binding site" evidence="11">
    <location>
        <position position="246"/>
    </location>
    <ligand>
        <name>Zn(2+)</name>
        <dbReference type="ChEBI" id="CHEBI:29105"/>
        <label>1</label>
    </ligand>
</feature>
<dbReference type="SUPFAM" id="SSF47090">
    <property type="entry name" value="PGBD-like"/>
    <property type="match status" value="1"/>
</dbReference>
<keyword evidence="4 13" id="KW-0732">Signal</keyword>
<feature type="binding site" evidence="11">
    <location>
        <position position="256"/>
    </location>
    <ligand>
        <name>Zn(2+)</name>
        <dbReference type="ChEBI" id="CHEBI:29105"/>
        <label>1</label>
    </ligand>
</feature>
<comment type="cofactor">
    <cofactor evidence="11">
        <name>Ca(2+)</name>
        <dbReference type="ChEBI" id="CHEBI:29108"/>
    </cofactor>
    <text evidence="11">Can bind about 5 Ca(2+) ions per subunit.</text>
</comment>
<dbReference type="GO" id="GO:0008270">
    <property type="term" value="F:zinc ion binding"/>
    <property type="evidence" value="ECO:0007669"/>
    <property type="project" value="InterPro"/>
</dbReference>
<feature type="binding site" description="in inhibited form" evidence="11">
    <location>
        <position position="130"/>
    </location>
    <ligand>
        <name>Zn(2+)</name>
        <dbReference type="ChEBI" id="CHEBI:29105"/>
        <label>2</label>
        <note>catalytic</note>
    </ligand>
</feature>
<keyword evidence="5" id="KW-0378">Hydrolase</keyword>
<keyword evidence="2" id="KW-0645">Protease</keyword>
<dbReference type="InterPro" id="IPR036365">
    <property type="entry name" value="PGBD-like_sf"/>
</dbReference>
<organism evidence="15 16">
    <name type="scientific">Linum trigynum</name>
    <dbReference type="NCBI Taxonomy" id="586398"/>
    <lineage>
        <taxon>Eukaryota</taxon>
        <taxon>Viridiplantae</taxon>
        <taxon>Streptophyta</taxon>
        <taxon>Embryophyta</taxon>
        <taxon>Tracheophyta</taxon>
        <taxon>Spermatophyta</taxon>
        <taxon>Magnoliopsida</taxon>
        <taxon>eudicotyledons</taxon>
        <taxon>Gunneridae</taxon>
        <taxon>Pentapetalae</taxon>
        <taxon>rosids</taxon>
        <taxon>fabids</taxon>
        <taxon>Malpighiales</taxon>
        <taxon>Linaceae</taxon>
        <taxon>Linum</taxon>
    </lineage>
</organism>
<dbReference type="SMART" id="SM00235">
    <property type="entry name" value="ZnMc"/>
    <property type="match status" value="1"/>
</dbReference>
<dbReference type="InterPro" id="IPR024079">
    <property type="entry name" value="MetalloPept_cat_dom_sf"/>
</dbReference>
<dbReference type="CDD" id="cd04278">
    <property type="entry name" value="ZnMc_MMP"/>
    <property type="match status" value="1"/>
</dbReference>
<dbReference type="FunFam" id="3.40.390.10:FF:000018">
    <property type="entry name" value="Metalloendoproteinase 1"/>
    <property type="match status" value="1"/>
</dbReference>
<feature type="chain" id="PRO_5043348617" description="Peptidase metallopeptidase domain-containing protein" evidence="13">
    <location>
        <begin position="29"/>
        <end position="377"/>
    </location>
</feature>
<keyword evidence="3 11" id="KW-0479">Metal-binding</keyword>
<dbReference type="InterPro" id="IPR021190">
    <property type="entry name" value="Pept_M10A"/>
</dbReference>
<evidence type="ECO:0000313" key="15">
    <source>
        <dbReference type="EMBL" id="CAL1413709.1"/>
    </source>
</evidence>
<evidence type="ECO:0000313" key="16">
    <source>
        <dbReference type="Proteomes" id="UP001497516"/>
    </source>
</evidence>
<dbReference type="PRINTS" id="PR00138">
    <property type="entry name" value="MATRIXIN"/>
</dbReference>
<dbReference type="GO" id="GO:0030198">
    <property type="term" value="P:extracellular matrix organization"/>
    <property type="evidence" value="ECO:0007669"/>
    <property type="project" value="TreeGrafter"/>
</dbReference>
<dbReference type="Pfam" id="PF00413">
    <property type="entry name" value="Peptidase_M10"/>
    <property type="match status" value="1"/>
</dbReference>
<feature type="signal peptide" evidence="13">
    <location>
        <begin position="1"/>
        <end position="28"/>
    </location>
</feature>
<keyword evidence="7" id="KW-0482">Metalloprotease</keyword>
<keyword evidence="8" id="KW-0865">Zymogen</keyword>
<feature type="binding site" evidence="11">
    <location>
        <position position="302"/>
    </location>
    <ligand>
        <name>Zn(2+)</name>
        <dbReference type="ChEBI" id="CHEBI:29105"/>
        <label>2</label>
        <note>catalytic</note>
    </ligand>
</feature>
<dbReference type="Proteomes" id="UP001497516">
    <property type="component" value="Chromosome 9"/>
</dbReference>